<organism evidence="4">
    <name type="scientific">Caulobacter sp. 73W</name>
    <dbReference type="NCBI Taxonomy" id="3161137"/>
    <lineage>
        <taxon>Bacteria</taxon>
        <taxon>Pseudomonadati</taxon>
        <taxon>Pseudomonadota</taxon>
        <taxon>Alphaproteobacteria</taxon>
        <taxon>Caulobacterales</taxon>
        <taxon>Caulobacteraceae</taxon>
        <taxon>Caulobacter</taxon>
    </lineage>
</organism>
<dbReference type="AlphaFoldDB" id="A0AB39KMT6"/>
<dbReference type="PRINTS" id="PR00455">
    <property type="entry name" value="HTHTETR"/>
</dbReference>
<evidence type="ECO:0000256" key="2">
    <source>
        <dbReference type="PROSITE-ProRule" id="PRU00335"/>
    </source>
</evidence>
<name>A0AB39KMT6_9CAUL</name>
<evidence type="ECO:0000313" key="4">
    <source>
        <dbReference type="EMBL" id="XDO95131.1"/>
    </source>
</evidence>
<dbReference type="PROSITE" id="PS50977">
    <property type="entry name" value="HTH_TETR_2"/>
    <property type="match status" value="1"/>
</dbReference>
<dbReference type="PANTHER" id="PTHR30055">
    <property type="entry name" value="HTH-TYPE TRANSCRIPTIONAL REGULATOR RUTR"/>
    <property type="match status" value="1"/>
</dbReference>
<dbReference type="EMBL" id="CP158375">
    <property type="protein sequence ID" value="XDO95131.1"/>
    <property type="molecule type" value="Genomic_DNA"/>
</dbReference>
<dbReference type="GO" id="GO:0000976">
    <property type="term" value="F:transcription cis-regulatory region binding"/>
    <property type="evidence" value="ECO:0007669"/>
    <property type="project" value="TreeGrafter"/>
</dbReference>
<protein>
    <submittedName>
        <fullName evidence="4">TetR/AcrR family transcriptional regulator</fullName>
    </submittedName>
</protein>
<dbReference type="RefSeq" id="WP_369057984.1">
    <property type="nucleotide sequence ID" value="NZ_CP158375.1"/>
</dbReference>
<dbReference type="Gene3D" id="1.10.357.10">
    <property type="entry name" value="Tetracycline Repressor, domain 2"/>
    <property type="match status" value="1"/>
</dbReference>
<dbReference type="GO" id="GO:0003700">
    <property type="term" value="F:DNA-binding transcription factor activity"/>
    <property type="evidence" value="ECO:0007669"/>
    <property type="project" value="TreeGrafter"/>
</dbReference>
<dbReference type="InterPro" id="IPR001647">
    <property type="entry name" value="HTH_TetR"/>
</dbReference>
<sequence>MPRVAGQIDEAKTEAILDAAAEIFAERGLAAPMEAIARRAGVSKQTLYNRYRGKNELVRALVIQKSDQIIGSLHARDAAASPREVLADFARTLLNLANSKSPVFLRTIIQSAGEMPDLAQEVFQAGPLRSRMELAAYLAEQTRLRRLSVAEPEQAAEFFAGMVSGQRQLRGLLGLSQPMSPEQIDRLAQEAADRFVRAYAPS</sequence>
<dbReference type="InterPro" id="IPR009057">
    <property type="entry name" value="Homeodomain-like_sf"/>
</dbReference>
<gene>
    <name evidence="4" type="ORF">ABOZ73_09835</name>
</gene>
<feature type="DNA-binding region" description="H-T-H motif" evidence="2">
    <location>
        <begin position="32"/>
        <end position="51"/>
    </location>
</feature>
<dbReference type="InterPro" id="IPR039536">
    <property type="entry name" value="TetR_C_Proteobacteria"/>
</dbReference>
<reference evidence="4" key="1">
    <citation type="submission" date="2024-06" db="EMBL/GenBank/DDBJ databases">
        <title>Caulobacter inopinatus, sp. nov.</title>
        <authorList>
            <person name="Donachie S.P."/>
        </authorList>
    </citation>
    <scope>NUCLEOTIDE SEQUENCE</scope>
    <source>
        <strain evidence="4">73W</strain>
    </source>
</reference>
<dbReference type="Gene3D" id="1.10.10.60">
    <property type="entry name" value="Homeodomain-like"/>
    <property type="match status" value="1"/>
</dbReference>
<dbReference type="InterPro" id="IPR050109">
    <property type="entry name" value="HTH-type_TetR-like_transc_reg"/>
</dbReference>
<accession>A0AB39KMT6</accession>
<dbReference type="Pfam" id="PF14246">
    <property type="entry name" value="TetR_C_7"/>
    <property type="match status" value="1"/>
</dbReference>
<evidence type="ECO:0000259" key="3">
    <source>
        <dbReference type="PROSITE" id="PS50977"/>
    </source>
</evidence>
<dbReference type="Pfam" id="PF00440">
    <property type="entry name" value="TetR_N"/>
    <property type="match status" value="1"/>
</dbReference>
<dbReference type="SUPFAM" id="SSF46689">
    <property type="entry name" value="Homeodomain-like"/>
    <property type="match status" value="1"/>
</dbReference>
<evidence type="ECO:0000256" key="1">
    <source>
        <dbReference type="ARBA" id="ARBA00023125"/>
    </source>
</evidence>
<proteinExistence type="predicted"/>
<dbReference type="PANTHER" id="PTHR30055:SF146">
    <property type="entry name" value="HTH-TYPE TRANSCRIPTIONAL DUAL REGULATOR CECR"/>
    <property type="match status" value="1"/>
</dbReference>
<keyword evidence="1 2" id="KW-0238">DNA-binding</keyword>
<feature type="domain" description="HTH tetR-type" evidence="3">
    <location>
        <begin position="10"/>
        <end position="69"/>
    </location>
</feature>